<dbReference type="Proteomes" id="UP000597338">
    <property type="component" value="Unassembled WGS sequence"/>
</dbReference>
<dbReference type="InterPro" id="IPR025408">
    <property type="entry name" value="DUF4134"/>
</dbReference>
<keyword evidence="1" id="KW-0472">Membrane</keyword>
<gene>
    <name evidence="2" type="ORF">GCM10011386_38530</name>
</gene>
<feature type="transmembrane region" description="Helical" evidence="1">
    <location>
        <begin position="80"/>
        <end position="98"/>
    </location>
</feature>
<evidence type="ECO:0000256" key="1">
    <source>
        <dbReference type="SAM" id="Phobius"/>
    </source>
</evidence>
<feature type="transmembrane region" description="Helical" evidence="1">
    <location>
        <begin position="110"/>
        <end position="132"/>
    </location>
</feature>
<evidence type="ECO:0008006" key="4">
    <source>
        <dbReference type="Google" id="ProtNLM"/>
    </source>
</evidence>
<reference evidence="3" key="1">
    <citation type="journal article" date="2019" name="Int. J. Syst. Evol. Microbiol.">
        <title>The Global Catalogue of Microorganisms (GCM) 10K type strain sequencing project: providing services to taxonomists for standard genome sequencing and annotation.</title>
        <authorList>
            <consortium name="The Broad Institute Genomics Platform"/>
            <consortium name="The Broad Institute Genome Sequencing Center for Infectious Disease"/>
            <person name="Wu L."/>
            <person name="Ma J."/>
        </authorList>
    </citation>
    <scope>NUCLEOTIDE SEQUENCE [LARGE SCALE GENOMIC DNA]</scope>
    <source>
        <strain evidence="3">CGMCC 1.15342</strain>
    </source>
</reference>
<accession>A0ABQ1MM25</accession>
<name>A0ABQ1MM25_9SPHI</name>
<keyword evidence="1" id="KW-0812">Transmembrane</keyword>
<keyword evidence="3" id="KW-1185">Reference proteome</keyword>
<protein>
    <recommendedName>
        <fullName evidence="4">DUF4134 domain-containing protein</fullName>
    </recommendedName>
</protein>
<keyword evidence="1" id="KW-1133">Transmembrane helix</keyword>
<dbReference type="EMBL" id="BMIK01000018">
    <property type="protein sequence ID" value="GGC42576.1"/>
    <property type="molecule type" value="Genomic_DNA"/>
</dbReference>
<feature type="transmembrane region" description="Helical" evidence="1">
    <location>
        <begin position="32"/>
        <end position="52"/>
    </location>
</feature>
<comment type="caution">
    <text evidence="2">The sequence shown here is derived from an EMBL/GenBank/DDBJ whole genome shotgun (WGS) entry which is preliminary data.</text>
</comment>
<sequence length="134" mass="14547">MGLTDYQEQKAKRQYDMNTKPSLKQKIIASHWLMATTCLAYQILCSISIAIAQTDAGDGDAGIRQATDRVRGYFDTGIDLMYAVGAVVGLVGAVKVFNKWNAGEPDTSKVAAAWFGSCIFLVIVATVLRSFFGI</sequence>
<dbReference type="Pfam" id="PF13572">
    <property type="entry name" value="DUF4134"/>
    <property type="match status" value="1"/>
</dbReference>
<organism evidence="2 3">
    <name type="scientific">Parapedobacter defluvii</name>
    <dbReference type="NCBI Taxonomy" id="2045106"/>
    <lineage>
        <taxon>Bacteria</taxon>
        <taxon>Pseudomonadati</taxon>
        <taxon>Bacteroidota</taxon>
        <taxon>Sphingobacteriia</taxon>
        <taxon>Sphingobacteriales</taxon>
        <taxon>Sphingobacteriaceae</taxon>
        <taxon>Parapedobacter</taxon>
    </lineage>
</organism>
<evidence type="ECO:0000313" key="3">
    <source>
        <dbReference type="Proteomes" id="UP000597338"/>
    </source>
</evidence>
<proteinExistence type="predicted"/>
<evidence type="ECO:0000313" key="2">
    <source>
        <dbReference type="EMBL" id="GGC42576.1"/>
    </source>
</evidence>